<dbReference type="SUPFAM" id="SSF103473">
    <property type="entry name" value="MFS general substrate transporter"/>
    <property type="match status" value="1"/>
</dbReference>
<feature type="transmembrane region" description="Helical" evidence="1">
    <location>
        <begin position="75"/>
        <end position="93"/>
    </location>
</feature>
<dbReference type="Proteomes" id="UP000091979">
    <property type="component" value="Unassembled WGS sequence"/>
</dbReference>
<evidence type="ECO:0000313" key="3">
    <source>
        <dbReference type="Proteomes" id="UP000091979"/>
    </source>
</evidence>
<feature type="transmembrane region" description="Helical" evidence="1">
    <location>
        <begin position="163"/>
        <end position="181"/>
    </location>
</feature>
<feature type="transmembrane region" description="Helical" evidence="1">
    <location>
        <begin position="238"/>
        <end position="256"/>
    </location>
</feature>
<dbReference type="EMBL" id="JXMS01000016">
    <property type="protein sequence ID" value="OBQ50235.1"/>
    <property type="molecule type" value="Genomic_DNA"/>
</dbReference>
<comment type="caution">
    <text evidence="2">The sequence shown here is derived from an EMBL/GenBank/DDBJ whole genome shotgun (WGS) entry which is preliminary data.</text>
</comment>
<gene>
    <name evidence="2" type="ORF">SP90_09970</name>
</gene>
<feature type="transmembrane region" description="Helical" evidence="1">
    <location>
        <begin position="292"/>
        <end position="313"/>
    </location>
</feature>
<sequence length="379" mass="42594">MSDADRRRMYIFLLVMTVAVAAGFQAWRTLYNNFAVDIVGLTGQQIGIIQSVREIPGFLALLVIYLLLFIAEHRLAALSIAILGLGVGLTGSMPTYHGMIITTLIMSFGFHYYETVNQSLTLQYFSLKEAPVIMGKLRAMGSATNLVVGGAIFLLSMKLDFQQLFWLFGILVILAAGWCLTQNPTSKNIPPQHKKMVLRWRYWLFYMLNFLAGARRQIFVAFAVFLMVDKFQFTIQEVTLLFIANNVINWWLSPAIGRAVNTYGERKVLTLEYAAMVFVFVSYAYVESKILVAFLYVLDHIFFNFSLAIKSYFQKIADPTDIAPSMAVSFTINHIAAVVVPALGGMLWMVDYKIPFLGAAGISVMSLILVQFIRTPDAE</sequence>
<dbReference type="RefSeq" id="WP_066855279.1">
    <property type="nucleotide sequence ID" value="NZ_JXMS01000016.1"/>
</dbReference>
<name>A0A1B7XBU4_9BACT</name>
<dbReference type="Gene3D" id="1.20.1250.20">
    <property type="entry name" value="MFS general substrate transporter like domains"/>
    <property type="match status" value="2"/>
</dbReference>
<keyword evidence="1" id="KW-0472">Membrane</keyword>
<dbReference type="AlphaFoldDB" id="A0A1B7XBU4"/>
<dbReference type="STRING" id="1560234.SP90_09970"/>
<reference evidence="2 3" key="1">
    <citation type="submission" date="2015-01" db="EMBL/GenBank/DDBJ databases">
        <title>Desulfovibrio sp. JC271 draft genome sequence.</title>
        <authorList>
            <person name="Shivani Y."/>
            <person name="Subhash Y."/>
            <person name="Sasikala C."/>
            <person name="Ramana C.V."/>
        </authorList>
    </citation>
    <scope>NUCLEOTIDE SEQUENCE [LARGE SCALE GENOMIC DNA]</scope>
    <source>
        <strain evidence="2 3">JC271</strain>
    </source>
</reference>
<feature type="transmembrane region" description="Helical" evidence="1">
    <location>
        <begin position="47"/>
        <end position="68"/>
    </location>
</feature>
<evidence type="ECO:0000256" key="1">
    <source>
        <dbReference type="SAM" id="Phobius"/>
    </source>
</evidence>
<keyword evidence="1" id="KW-0812">Transmembrane</keyword>
<feature type="transmembrane region" description="Helical" evidence="1">
    <location>
        <begin position="268"/>
        <end position="286"/>
    </location>
</feature>
<accession>A0A1B7XBU4</accession>
<dbReference type="PANTHER" id="PTHR23518:SF2">
    <property type="entry name" value="MAJOR FACILITATOR SUPERFAMILY TRANSPORTER"/>
    <property type="match status" value="1"/>
</dbReference>
<evidence type="ECO:0000313" key="2">
    <source>
        <dbReference type="EMBL" id="OBQ50235.1"/>
    </source>
</evidence>
<keyword evidence="1" id="KW-1133">Transmembrane helix</keyword>
<feature type="transmembrane region" description="Helical" evidence="1">
    <location>
        <begin position="325"/>
        <end position="348"/>
    </location>
</feature>
<dbReference type="InterPro" id="IPR036259">
    <property type="entry name" value="MFS_trans_sf"/>
</dbReference>
<feature type="transmembrane region" description="Helical" evidence="1">
    <location>
        <begin position="9"/>
        <end position="27"/>
    </location>
</feature>
<feature type="transmembrane region" description="Helical" evidence="1">
    <location>
        <begin position="202"/>
        <end position="226"/>
    </location>
</feature>
<keyword evidence="3" id="KW-1185">Reference proteome</keyword>
<organism evidence="2 3">
    <name type="scientific">Halodesulfovibrio spirochaetisodalis</name>
    <dbReference type="NCBI Taxonomy" id="1560234"/>
    <lineage>
        <taxon>Bacteria</taxon>
        <taxon>Pseudomonadati</taxon>
        <taxon>Thermodesulfobacteriota</taxon>
        <taxon>Desulfovibrionia</taxon>
        <taxon>Desulfovibrionales</taxon>
        <taxon>Desulfovibrionaceae</taxon>
        <taxon>Halodesulfovibrio</taxon>
    </lineage>
</organism>
<feature type="transmembrane region" description="Helical" evidence="1">
    <location>
        <begin position="354"/>
        <end position="373"/>
    </location>
</feature>
<dbReference type="PATRIC" id="fig|1560234.3.peg.830"/>
<dbReference type="PANTHER" id="PTHR23518">
    <property type="entry name" value="C-METHYLTRANSFERASE"/>
    <property type="match status" value="1"/>
</dbReference>
<dbReference type="OrthoDB" id="9774288at2"/>
<proteinExistence type="predicted"/>
<protein>
    <submittedName>
        <fullName evidence="2">Membrane protein</fullName>
    </submittedName>
</protein>